<dbReference type="Proteomes" id="UP001283361">
    <property type="component" value="Unassembled WGS sequence"/>
</dbReference>
<dbReference type="AlphaFoldDB" id="A0AAE1CN07"/>
<sequence length="85" mass="9929">MQVSEYHVTHDFEPLLDNKEPPFASHCDVDLTLRTRDKPGHTHWQSMYIINAVQPEEPDSCSMITDNCVIASHEMFQEMKGRQRK</sequence>
<dbReference type="EMBL" id="JAWDGP010007415">
    <property type="protein sequence ID" value="KAK3719391.1"/>
    <property type="molecule type" value="Genomic_DNA"/>
</dbReference>
<protein>
    <submittedName>
        <fullName evidence="1">Uncharacterized protein</fullName>
    </submittedName>
</protein>
<comment type="caution">
    <text evidence="1">The sequence shown here is derived from an EMBL/GenBank/DDBJ whole genome shotgun (WGS) entry which is preliminary data.</text>
</comment>
<accession>A0AAE1CN07</accession>
<evidence type="ECO:0000313" key="2">
    <source>
        <dbReference type="Proteomes" id="UP001283361"/>
    </source>
</evidence>
<evidence type="ECO:0000313" key="1">
    <source>
        <dbReference type="EMBL" id="KAK3719391.1"/>
    </source>
</evidence>
<keyword evidence="2" id="KW-1185">Reference proteome</keyword>
<proteinExistence type="predicted"/>
<organism evidence="1 2">
    <name type="scientific">Elysia crispata</name>
    <name type="common">lettuce slug</name>
    <dbReference type="NCBI Taxonomy" id="231223"/>
    <lineage>
        <taxon>Eukaryota</taxon>
        <taxon>Metazoa</taxon>
        <taxon>Spiralia</taxon>
        <taxon>Lophotrochozoa</taxon>
        <taxon>Mollusca</taxon>
        <taxon>Gastropoda</taxon>
        <taxon>Heterobranchia</taxon>
        <taxon>Euthyneura</taxon>
        <taxon>Panpulmonata</taxon>
        <taxon>Sacoglossa</taxon>
        <taxon>Placobranchoidea</taxon>
        <taxon>Plakobranchidae</taxon>
        <taxon>Elysia</taxon>
    </lineage>
</organism>
<name>A0AAE1CN07_9GAST</name>
<reference evidence="1" key="1">
    <citation type="journal article" date="2023" name="G3 (Bethesda)">
        <title>A reference genome for the long-term kleptoplast-retaining sea slug Elysia crispata morphotype clarki.</title>
        <authorList>
            <person name="Eastman K.E."/>
            <person name="Pendleton A.L."/>
            <person name="Shaikh M.A."/>
            <person name="Suttiyut T."/>
            <person name="Ogas R."/>
            <person name="Tomko P."/>
            <person name="Gavelis G."/>
            <person name="Widhalm J.R."/>
            <person name="Wisecaver J.H."/>
        </authorList>
    </citation>
    <scope>NUCLEOTIDE SEQUENCE</scope>
    <source>
        <strain evidence="1">ECLA1</strain>
    </source>
</reference>
<gene>
    <name evidence="1" type="ORF">RRG08_029546</name>
</gene>